<dbReference type="EMBL" id="JAAALK010000285">
    <property type="protein sequence ID" value="KAG8064378.1"/>
    <property type="molecule type" value="Genomic_DNA"/>
</dbReference>
<keyword evidence="4" id="KW-0175">Coiled coil</keyword>
<name>A0A8J5S578_ZIZPA</name>
<keyword evidence="7" id="KW-1185">Reference proteome</keyword>
<dbReference type="Proteomes" id="UP000729402">
    <property type="component" value="Unassembled WGS sequence"/>
</dbReference>
<protein>
    <submittedName>
        <fullName evidence="6">Uncharacterized protein</fullName>
    </submittedName>
</protein>
<evidence type="ECO:0000256" key="4">
    <source>
        <dbReference type="SAM" id="Coils"/>
    </source>
</evidence>
<evidence type="ECO:0000256" key="2">
    <source>
        <dbReference type="ARBA" id="ARBA00022771"/>
    </source>
</evidence>
<dbReference type="GO" id="GO:0008270">
    <property type="term" value="F:zinc ion binding"/>
    <property type="evidence" value="ECO:0007669"/>
    <property type="project" value="UniProtKB-KW"/>
</dbReference>
<evidence type="ECO:0000256" key="3">
    <source>
        <dbReference type="ARBA" id="ARBA00022833"/>
    </source>
</evidence>
<evidence type="ECO:0000313" key="6">
    <source>
        <dbReference type="EMBL" id="KAG8064378.1"/>
    </source>
</evidence>
<reference evidence="6" key="2">
    <citation type="submission" date="2021-02" db="EMBL/GenBank/DDBJ databases">
        <authorList>
            <person name="Kimball J.A."/>
            <person name="Haas M.W."/>
            <person name="Macchietto M."/>
            <person name="Kono T."/>
            <person name="Duquette J."/>
            <person name="Shao M."/>
        </authorList>
    </citation>
    <scope>NUCLEOTIDE SEQUENCE</scope>
    <source>
        <tissue evidence="6">Fresh leaf tissue</tissue>
    </source>
</reference>
<accession>A0A8J5S578</accession>
<organism evidence="6 7">
    <name type="scientific">Zizania palustris</name>
    <name type="common">Northern wild rice</name>
    <dbReference type="NCBI Taxonomy" id="103762"/>
    <lineage>
        <taxon>Eukaryota</taxon>
        <taxon>Viridiplantae</taxon>
        <taxon>Streptophyta</taxon>
        <taxon>Embryophyta</taxon>
        <taxon>Tracheophyta</taxon>
        <taxon>Spermatophyta</taxon>
        <taxon>Magnoliopsida</taxon>
        <taxon>Liliopsida</taxon>
        <taxon>Poales</taxon>
        <taxon>Poaceae</taxon>
        <taxon>BOP clade</taxon>
        <taxon>Oryzoideae</taxon>
        <taxon>Oryzeae</taxon>
        <taxon>Zizaniinae</taxon>
        <taxon>Zizania</taxon>
    </lineage>
</organism>
<evidence type="ECO:0000256" key="5">
    <source>
        <dbReference type="SAM" id="MobiDB-lite"/>
    </source>
</evidence>
<dbReference type="PANTHER" id="PTHR42647:SF72">
    <property type="entry name" value="EF-HAND CALCIUM-BINDING DOMAIN-CONTAINING PROTEIN 4A"/>
    <property type="match status" value="1"/>
</dbReference>
<keyword evidence="2" id="KW-0863">Zinc-finger</keyword>
<dbReference type="PANTHER" id="PTHR42647">
    <property type="entry name" value="SBP (S-RIBONUCLEASE BINDING PROTEIN) FAMILY PROTEIN"/>
    <property type="match status" value="1"/>
</dbReference>
<reference evidence="6" key="1">
    <citation type="journal article" date="2021" name="bioRxiv">
        <title>Whole Genome Assembly and Annotation of Northern Wild Rice, Zizania palustris L., Supports a Whole Genome Duplication in the Zizania Genus.</title>
        <authorList>
            <person name="Haas M."/>
            <person name="Kono T."/>
            <person name="Macchietto M."/>
            <person name="Millas R."/>
            <person name="McGilp L."/>
            <person name="Shao M."/>
            <person name="Duquette J."/>
            <person name="Hirsch C.N."/>
            <person name="Kimball J."/>
        </authorList>
    </citation>
    <scope>NUCLEOTIDE SEQUENCE</scope>
    <source>
        <tissue evidence="6">Fresh leaf tissue</tissue>
    </source>
</reference>
<evidence type="ECO:0000256" key="1">
    <source>
        <dbReference type="ARBA" id="ARBA00022723"/>
    </source>
</evidence>
<feature type="region of interest" description="Disordered" evidence="5">
    <location>
        <begin position="287"/>
        <end position="306"/>
    </location>
</feature>
<proteinExistence type="predicted"/>
<dbReference type="GO" id="GO:0004842">
    <property type="term" value="F:ubiquitin-protein transferase activity"/>
    <property type="evidence" value="ECO:0007669"/>
    <property type="project" value="TreeGrafter"/>
</dbReference>
<keyword evidence="3" id="KW-0862">Zinc</keyword>
<gene>
    <name evidence="6" type="ORF">GUJ93_ZPchr0004g39813</name>
</gene>
<sequence>MAVQAQRLVQAFPHGFHATAGGALFLDEPLGELCAPLAVAGIGSAVRGYVPRSVLTTCCNGDSGDYGVVPRNRARVAGGLVEDPRVVLAVAAPQGLFAVGDVVGRAAASGAASPSGRMDGAAGLSQGLLSQFYHHGVEIDVLVRLEVERMRAGLEEAQRRHVLALALAAAAAGRSATGTLKAAEAELKRARCRNAELEEKFRQMSAEGQAWMGVAKSHEAVAAGLRATLDQVLQSSCAVAIAAGDGDAEDALSCYFETAADAIAGADDALSKAGGGDILQNLPPQRGLRAAAPVPPPVPVPGVRGRRRHLPRVRGHQECLAPCPALLKPCSGGRTLQLRPSSSKTV</sequence>
<keyword evidence="1" id="KW-0479">Metal-binding</keyword>
<comment type="caution">
    <text evidence="6">The sequence shown here is derived from an EMBL/GenBank/DDBJ whole genome shotgun (WGS) entry which is preliminary data.</text>
</comment>
<evidence type="ECO:0000313" key="7">
    <source>
        <dbReference type="Proteomes" id="UP000729402"/>
    </source>
</evidence>
<feature type="coiled-coil region" evidence="4">
    <location>
        <begin position="180"/>
        <end position="207"/>
    </location>
</feature>
<dbReference type="OrthoDB" id="1711136at2759"/>
<dbReference type="AlphaFoldDB" id="A0A8J5S578"/>